<dbReference type="PANTHER" id="PTHR23274:SF53">
    <property type="entry name" value="ATP-DEPENDENT DNA HELICASE"/>
    <property type="match status" value="1"/>
</dbReference>
<proteinExistence type="predicted"/>
<name>A0A2P6RUW1_ROSCH</name>
<dbReference type="STRING" id="74649.A0A2P6RUW1"/>
<dbReference type="InterPro" id="IPR027417">
    <property type="entry name" value="P-loop_NTPase"/>
</dbReference>
<keyword evidence="3 7" id="KW-0347">Helicase</keyword>
<evidence type="ECO:0000256" key="4">
    <source>
        <dbReference type="ARBA" id="ARBA00022840"/>
    </source>
</evidence>
<dbReference type="GO" id="GO:0003678">
    <property type="term" value="F:DNA helicase activity"/>
    <property type="evidence" value="ECO:0007669"/>
    <property type="project" value="UniProtKB-EC"/>
</dbReference>
<keyword evidence="4" id="KW-0067">ATP-binding</keyword>
<organism evidence="7 8">
    <name type="scientific">Rosa chinensis</name>
    <name type="common">China rose</name>
    <dbReference type="NCBI Taxonomy" id="74649"/>
    <lineage>
        <taxon>Eukaryota</taxon>
        <taxon>Viridiplantae</taxon>
        <taxon>Streptophyta</taxon>
        <taxon>Embryophyta</taxon>
        <taxon>Tracheophyta</taxon>
        <taxon>Spermatophyta</taxon>
        <taxon>Magnoliopsida</taxon>
        <taxon>eudicotyledons</taxon>
        <taxon>Gunneridae</taxon>
        <taxon>Pentapetalae</taxon>
        <taxon>rosids</taxon>
        <taxon>fabids</taxon>
        <taxon>Rosales</taxon>
        <taxon>Rosaceae</taxon>
        <taxon>Rosoideae</taxon>
        <taxon>Rosoideae incertae sedis</taxon>
        <taxon>Rosa</taxon>
    </lineage>
</organism>
<dbReference type="CDD" id="cd18809">
    <property type="entry name" value="SF1_C_RecD"/>
    <property type="match status" value="1"/>
</dbReference>
<sequence>MDPIDATFLATYSNFHVDYNKFDYLKERAIITPRNATVRDINDYAINLLPGNVTTYLSSDTIVHDNNSDENIDLLYPTEFLNKLEFTGLPSHKLTLKVGMPIMLLRNLNQRSGLCNGTRLIITALFDRLIEAKILTGMNIDQKIFIPRIVLTATENKWPFIFKRRQFPIRPCYAMTINKSQGQSLNQVGIYLLEPVFTHGQLYVALSRVTSKNGLKILINNSDNIPNKYTKNIVYKDVLLNL</sequence>
<dbReference type="GO" id="GO:0005657">
    <property type="term" value="C:replication fork"/>
    <property type="evidence" value="ECO:0007669"/>
    <property type="project" value="TreeGrafter"/>
</dbReference>
<keyword evidence="2 7" id="KW-0378">Hydrolase</keyword>
<keyword evidence="8" id="KW-1185">Reference proteome</keyword>
<evidence type="ECO:0000313" key="8">
    <source>
        <dbReference type="Proteomes" id="UP000238479"/>
    </source>
</evidence>
<dbReference type="GO" id="GO:0005524">
    <property type="term" value="F:ATP binding"/>
    <property type="evidence" value="ECO:0007669"/>
    <property type="project" value="UniProtKB-KW"/>
</dbReference>
<dbReference type="OMA" id="FRCHFIC"/>
<dbReference type="Pfam" id="PF02689">
    <property type="entry name" value="Herpes_Helicase"/>
    <property type="match status" value="1"/>
</dbReference>
<dbReference type="EC" id="3.6.4.12" evidence="7"/>
<dbReference type="SUPFAM" id="SSF52540">
    <property type="entry name" value="P-loop containing nucleoside triphosphate hydrolases"/>
    <property type="match status" value="1"/>
</dbReference>
<evidence type="ECO:0000259" key="5">
    <source>
        <dbReference type="Pfam" id="PF02689"/>
    </source>
</evidence>
<keyword evidence="1" id="KW-0547">Nucleotide-binding</keyword>
<dbReference type="PANTHER" id="PTHR23274">
    <property type="entry name" value="DNA HELICASE-RELATED"/>
    <property type="match status" value="1"/>
</dbReference>
<evidence type="ECO:0000256" key="3">
    <source>
        <dbReference type="ARBA" id="ARBA00022806"/>
    </source>
</evidence>
<evidence type="ECO:0000259" key="6">
    <source>
        <dbReference type="Pfam" id="PF21530"/>
    </source>
</evidence>
<accession>A0A2P6RUW1</accession>
<dbReference type="Gramene" id="PRQ50206">
    <property type="protein sequence ID" value="PRQ50206"/>
    <property type="gene ID" value="RchiOBHm_Chr2g0130601"/>
</dbReference>
<comment type="caution">
    <text evidence="7">The sequence shown here is derived from an EMBL/GenBank/DDBJ whole genome shotgun (WGS) entry which is preliminary data.</text>
</comment>
<evidence type="ECO:0000256" key="1">
    <source>
        <dbReference type="ARBA" id="ARBA00022741"/>
    </source>
</evidence>
<dbReference type="Proteomes" id="UP000238479">
    <property type="component" value="Chromosome 2"/>
</dbReference>
<dbReference type="GO" id="GO:0016787">
    <property type="term" value="F:hydrolase activity"/>
    <property type="evidence" value="ECO:0007669"/>
    <property type="project" value="UniProtKB-KW"/>
</dbReference>
<feature type="domain" description="DNA helicase Pif1-like 2B" evidence="6">
    <location>
        <begin position="79"/>
        <end position="125"/>
    </location>
</feature>
<dbReference type="InterPro" id="IPR049163">
    <property type="entry name" value="Pif1-like_2B_dom"/>
</dbReference>
<gene>
    <name evidence="7" type="ORF">RchiOBHm_Chr2g0130601</name>
</gene>
<dbReference type="GO" id="GO:0006260">
    <property type="term" value="P:DNA replication"/>
    <property type="evidence" value="ECO:0007669"/>
    <property type="project" value="TreeGrafter"/>
</dbReference>
<dbReference type="Gene3D" id="3.40.50.300">
    <property type="entry name" value="P-loop containing nucleotide triphosphate hydrolases"/>
    <property type="match status" value="1"/>
</dbReference>
<dbReference type="InterPro" id="IPR003840">
    <property type="entry name" value="DNA_helicase_dom"/>
</dbReference>
<evidence type="ECO:0000256" key="2">
    <source>
        <dbReference type="ARBA" id="ARBA00022801"/>
    </source>
</evidence>
<dbReference type="AlphaFoldDB" id="A0A2P6RUW1"/>
<protein>
    <submittedName>
        <fullName evidence="7">Putative DNA helicase</fullName>
        <ecNumber evidence="7">3.6.4.12</ecNumber>
    </submittedName>
</protein>
<dbReference type="EMBL" id="PDCK01000040">
    <property type="protein sequence ID" value="PRQ50206.1"/>
    <property type="molecule type" value="Genomic_DNA"/>
</dbReference>
<dbReference type="Pfam" id="PF21530">
    <property type="entry name" value="Pif1_2B_dom"/>
    <property type="match status" value="1"/>
</dbReference>
<reference evidence="7 8" key="1">
    <citation type="journal article" date="2018" name="Nat. Genet.">
        <title>The Rosa genome provides new insights in the design of modern roses.</title>
        <authorList>
            <person name="Bendahmane M."/>
        </authorList>
    </citation>
    <scope>NUCLEOTIDE SEQUENCE [LARGE SCALE GENOMIC DNA]</scope>
    <source>
        <strain evidence="8">cv. Old Blush</strain>
    </source>
</reference>
<feature type="domain" description="DNA replication helicase" evidence="5">
    <location>
        <begin position="172"/>
        <end position="221"/>
    </location>
</feature>
<dbReference type="FunFam" id="3.40.50.300:FF:002884">
    <property type="entry name" value="ATP-dependent DNA helicase"/>
    <property type="match status" value="1"/>
</dbReference>
<evidence type="ECO:0000313" key="7">
    <source>
        <dbReference type="EMBL" id="PRQ50206.1"/>
    </source>
</evidence>